<feature type="transmembrane region" description="Helical" evidence="1">
    <location>
        <begin position="24"/>
        <end position="46"/>
    </location>
</feature>
<dbReference type="Pfam" id="PF13314">
    <property type="entry name" value="DUF4083"/>
    <property type="match status" value="1"/>
</dbReference>
<dbReference type="Proteomes" id="UP000626244">
    <property type="component" value="Unassembled WGS sequence"/>
</dbReference>
<keyword evidence="1" id="KW-0472">Membrane</keyword>
<comment type="caution">
    <text evidence="2">The sequence shown here is derived from an EMBL/GenBank/DDBJ whole genome shotgun (WGS) entry which is preliminary data.</text>
</comment>
<reference evidence="3" key="1">
    <citation type="journal article" date="2019" name="Int. J. Syst. Evol. Microbiol.">
        <title>The Global Catalogue of Microorganisms (GCM) 10K type strain sequencing project: providing services to taxonomists for standard genome sequencing and annotation.</title>
        <authorList>
            <consortium name="The Broad Institute Genomics Platform"/>
            <consortium name="The Broad Institute Genome Sequencing Center for Infectious Disease"/>
            <person name="Wu L."/>
            <person name="Ma J."/>
        </authorList>
    </citation>
    <scope>NUCLEOTIDE SEQUENCE [LARGE SCALE GENOMIC DNA]</scope>
    <source>
        <strain evidence="3">CGMCC 1.14993</strain>
    </source>
</reference>
<dbReference type="InterPro" id="IPR025143">
    <property type="entry name" value="DUF4083"/>
</dbReference>
<dbReference type="RefSeq" id="WP_087998358.1">
    <property type="nucleotide sequence ID" value="NZ_BMHB01000001.1"/>
</dbReference>
<keyword evidence="3" id="KW-1185">Reference proteome</keyword>
<gene>
    <name evidence="2" type="ORF">GCM10007380_19890</name>
</gene>
<dbReference type="AlphaFoldDB" id="A0A8J3AP17"/>
<accession>A0A8J3AP17</accession>
<name>A0A8J3AP17_9BACI</name>
<evidence type="ECO:0000313" key="3">
    <source>
        <dbReference type="Proteomes" id="UP000626244"/>
    </source>
</evidence>
<protein>
    <submittedName>
        <fullName evidence="2">Uncharacterized protein</fullName>
    </submittedName>
</protein>
<evidence type="ECO:0000256" key="1">
    <source>
        <dbReference type="SAM" id="Phobius"/>
    </source>
</evidence>
<sequence>MYFLSGDATNTITETKETYEPVLAFAPIVFWIILIGILAALGLLIIRRISNQDKNRQLLQNIDNKLDKLIENLEKKSN</sequence>
<proteinExistence type="predicted"/>
<evidence type="ECO:0000313" key="2">
    <source>
        <dbReference type="EMBL" id="GGI13833.1"/>
    </source>
</evidence>
<dbReference type="EMBL" id="BMHB01000001">
    <property type="protein sequence ID" value="GGI13833.1"/>
    <property type="molecule type" value="Genomic_DNA"/>
</dbReference>
<keyword evidence="1" id="KW-0812">Transmembrane</keyword>
<keyword evidence="1" id="KW-1133">Transmembrane helix</keyword>
<organism evidence="2 3">
    <name type="scientific">Gottfriedia solisilvae</name>
    <dbReference type="NCBI Taxonomy" id="1516104"/>
    <lineage>
        <taxon>Bacteria</taxon>
        <taxon>Bacillati</taxon>
        <taxon>Bacillota</taxon>
        <taxon>Bacilli</taxon>
        <taxon>Bacillales</taxon>
        <taxon>Bacillaceae</taxon>
        <taxon>Gottfriedia</taxon>
    </lineage>
</organism>